<feature type="binding site" evidence="2">
    <location>
        <position position="46"/>
    </location>
    <ligand>
        <name>Mg(2+)</name>
        <dbReference type="ChEBI" id="CHEBI:18420"/>
    </ligand>
</feature>
<comment type="caution">
    <text evidence="3">The sequence shown here is derived from an EMBL/GenBank/DDBJ whole genome shotgun (WGS) entry which is preliminary data.</text>
</comment>
<protein>
    <submittedName>
        <fullName evidence="3">Ni/Fe hydrogenase subunit alpha</fullName>
    </submittedName>
</protein>
<accession>A0A2N3PU34</accession>
<keyword evidence="2" id="KW-0408">Iron</keyword>
<dbReference type="GO" id="GO:0008901">
    <property type="term" value="F:ferredoxin hydrogenase activity"/>
    <property type="evidence" value="ECO:0007669"/>
    <property type="project" value="InterPro"/>
</dbReference>
<keyword evidence="4" id="KW-1185">Reference proteome</keyword>
<dbReference type="Pfam" id="PF00374">
    <property type="entry name" value="NiFeSe_Hases"/>
    <property type="match status" value="1"/>
</dbReference>
<evidence type="ECO:0000313" key="4">
    <source>
        <dbReference type="Proteomes" id="UP000233293"/>
    </source>
</evidence>
<gene>
    <name evidence="3" type="ORF">CWS72_13610</name>
</gene>
<evidence type="ECO:0000313" key="3">
    <source>
        <dbReference type="EMBL" id="PKU23909.1"/>
    </source>
</evidence>
<proteinExistence type="predicted"/>
<feature type="binding site" evidence="2">
    <location>
        <position position="373"/>
    </location>
    <ligand>
        <name>Mg(2+)</name>
        <dbReference type="ChEBI" id="CHEBI:18420"/>
    </ligand>
</feature>
<evidence type="ECO:0000256" key="1">
    <source>
        <dbReference type="ARBA" id="ARBA00023002"/>
    </source>
</evidence>
<dbReference type="PANTHER" id="PTHR43600">
    <property type="entry name" value="COENZYME F420 HYDROGENASE, SUBUNIT ALPHA"/>
    <property type="match status" value="1"/>
</dbReference>
<evidence type="ECO:0000256" key="2">
    <source>
        <dbReference type="PIRSR" id="PIRSR601501-1"/>
    </source>
</evidence>
<sequence length="432" mass="47584">MAVRTRTIKVDALARVEGEGSLHVRIRDGRVQEVKFGIFEPPRFFEAFLVGRDYSEAPDITARICGICPIAYELGAILAMEDAFGVAVPQVISDLRRLIYCGEWIESHGLHVYLLHAPDFLGLPDALELAKVDKPLVERALRLKKIGNDILEAVGGRAVHPVNLKVGGFYRAPAKAAIRALAEDLKWAVEESLATVKLVGGFDFPVLEQAYTFVALRHERDYAIHQGRLVSNGGLDIPPAEFLDHFDEEHVAHSNALHGFMKDGHARYKVGPLARYAINHDRLSETARHAAHAAGLGPVVGNPFQSIVVRAVEMVQSCEDALALVEAYEEPDSPAVTVEPRAGVGHGCTEAPRGVCYHRYRLADDGSILSARIVPPTAQNQKCIEDDLLKVVEANADLSDEALRWRCEQAIRNYDPCISCATHFLDLTVERE</sequence>
<feature type="binding site" evidence="2">
    <location>
        <position position="423"/>
    </location>
    <ligand>
        <name>Mg(2+)</name>
        <dbReference type="ChEBI" id="CHEBI:18420"/>
    </ligand>
</feature>
<dbReference type="PROSITE" id="PS00508">
    <property type="entry name" value="NI_HGENASE_L_2"/>
    <property type="match status" value="1"/>
</dbReference>
<comment type="cofactor">
    <cofactor evidence="2">
        <name>Ni(2+)</name>
        <dbReference type="ChEBI" id="CHEBI:49786"/>
    </cofactor>
</comment>
<dbReference type="EMBL" id="PIUM01000015">
    <property type="protein sequence ID" value="PKU23909.1"/>
    <property type="molecule type" value="Genomic_DNA"/>
</dbReference>
<feature type="binding site" evidence="2">
    <location>
        <position position="65"/>
    </location>
    <ligand>
        <name>Ni(2+)</name>
        <dbReference type="ChEBI" id="CHEBI:49786"/>
    </ligand>
</feature>
<comment type="cofactor">
    <cofactor evidence="2">
        <name>Fe cation</name>
        <dbReference type="ChEBI" id="CHEBI:24875"/>
    </cofactor>
</comment>
<dbReference type="GO" id="GO:0016151">
    <property type="term" value="F:nickel cation binding"/>
    <property type="evidence" value="ECO:0007669"/>
    <property type="project" value="InterPro"/>
</dbReference>
<feature type="binding site" evidence="2">
    <location>
        <position position="417"/>
    </location>
    <ligand>
        <name>Ni(2+)</name>
        <dbReference type="ChEBI" id="CHEBI:49786"/>
    </ligand>
</feature>
<dbReference type="InterPro" id="IPR018194">
    <property type="entry name" value="Ni-dep_hyd_lsu_Ni_BS"/>
</dbReference>
<organism evidence="3 4">
    <name type="scientific">Telmatospirillum siberiense</name>
    <dbReference type="NCBI Taxonomy" id="382514"/>
    <lineage>
        <taxon>Bacteria</taxon>
        <taxon>Pseudomonadati</taxon>
        <taxon>Pseudomonadota</taxon>
        <taxon>Alphaproteobacteria</taxon>
        <taxon>Rhodospirillales</taxon>
        <taxon>Rhodospirillaceae</taxon>
        <taxon>Telmatospirillum</taxon>
    </lineage>
</organism>
<feature type="binding site" evidence="2">
    <location>
        <position position="68"/>
    </location>
    <ligand>
        <name>Ni(2+)</name>
        <dbReference type="ChEBI" id="CHEBI:49786"/>
    </ligand>
</feature>
<dbReference type="Proteomes" id="UP000233293">
    <property type="component" value="Unassembled WGS sequence"/>
</dbReference>
<keyword evidence="2" id="KW-0533">Nickel</keyword>
<dbReference type="AlphaFoldDB" id="A0A2N3PU34"/>
<keyword evidence="2" id="KW-0479">Metal-binding</keyword>
<dbReference type="OrthoDB" id="9761717at2"/>
<reference evidence="4" key="1">
    <citation type="submission" date="2017-12" db="EMBL/GenBank/DDBJ databases">
        <title>Draft genome sequence of Telmatospirillum siberiense 26-4b1T, an acidotolerant peatland alphaproteobacterium potentially involved in sulfur cycling.</title>
        <authorList>
            <person name="Hausmann B."/>
            <person name="Pjevac P."/>
            <person name="Schreck K."/>
            <person name="Herbold C.W."/>
            <person name="Daims H."/>
            <person name="Wagner M."/>
            <person name="Pester M."/>
            <person name="Loy A."/>
        </authorList>
    </citation>
    <scope>NUCLEOTIDE SEQUENCE [LARGE SCALE GENOMIC DNA]</scope>
    <source>
        <strain evidence="4">26-4b1</strain>
    </source>
</reference>
<dbReference type="Gene3D" id="1.10.645.10">
    <property type="entry name" value="Cytochrome-c3 Hydrogenase, chain B"/>
    <property type="match status" value="1"/>
</dbReference>
<dbReference type="RefSeq" id="WP_101251170.1">
    <property type="nucleotide sequence ID" value="NZ_PIUM01000015.1"/>
</dbReference>
<feature type="binding site" evidence="2">
    <location>
        <position position="68"/>
    </location>
    <ligand>
        <name>Fe cation</name>
        <dbReference type="ChEBI" id="CHEBI:24875"/>
    </ligand>
</feature>
<feature type="binding site" evidence="2">
    <location>
        <position position="420"/>
    </location>
    <ligand>
        <name>Fe cation</name>
        <dbReference type="ChEBI" id="CHEBI:24875"/>
    </ligand>
</feature>
<dbReference type="SUPFAM" id="SSF56762">
    <property type="entry name" value="HydB/Nqo4-like"/>
    <property type="match status" value="1"/>
</dbReference>
<keyword evidence="1" id="KW-0560">Oxidoreductase</keyword>
<keyword evidence="2" id="KW-0460">Magnesium</keyword>
<dbReference type="PANTHER" id="PTHR43600:SF4">
    <property type="entry name" value="CYTOSOLIC NIFE-HYDROGENASE, ALPHA SUBUNIT"/>
    <property type="match status" value="1"/>
</dbReference>
<dbReference type="InterPro" id="IPR029014">
    <property type="entry name" value="NiFe-Hase_large"/>
</dbReference>
<name>A0A2N3PU34_9PROT</name>
<dbReference type="InterPro" id="IPR001501">
    <property type="entry name" value="Ni-dep_hyd_lsu"/>
</dbReference>